<feature type="transmembrane region" description="Helical" evidence="2">
    <location>
        <begin position="112"/>
        <end position="131"/>
    </location>
</feature>
<reference evidence="3 4" key="1">
    <citation type="submission" date="2020-03" db="EMBL/GenBank/DDBJ databases">
        <title>WGS of the type strain of Planosporangium spp.</title>
        <authorList>
            <person name="Thawai C."/>
        </authorList>
    </citation>
    <scope>NUCLEOTIDE SEQUENCE [LARGE SCALE GENOMIC DNA]</scope>
    <source>
        <strain evidence="3 4">TBRC 5610</strain>
    </source>
</reference>
<feature type="transmembrane region" description="Helical" evidence="2">
    <location>
        <begin position="297"/>
        <end position="313"/>
    </location>
</feature>
<evidence type="ECO:0000256" key="1">
    <source>
        <dbReference type="SAM" id="MobiDB-lite"/>
    </source>
</evidence>
<feature type="transmembrane region" description="Helical" evidence="2">
    <location>
        <begin position="559"/>
        <end position="584"/>
    </location>
</feature>
<gene>
    <name evidence="3" type="ORF">HC031_00595</name>
</gene>
<feature type="transmembrane region" description="Helical" evidence="2">
    <location>
        <begin position="474"/>
        <end position="493"/>
    </location>
</feature>
<comment type="caution">
    <text evidence="3">The sequence shown here is derived from an EMBL/GenBank/DDBJ whole genome shotgun (WGS) entry which is preliminary data.</text>
</comment>
<proteinExistence type="predicted"/>
<dbReference type="EMBL" id="JAATVY010000001">
    <property type="protein sequence ID" value="NJC68222.1"/>
    <property type="molecule type" value="Genomic_DNA"/>
</dbReference>
<evidence type="ECO:0000313" key="4">
    <source>
        <dbReference type="Proteomes" id="UP000722989"/>
    </source>
</evidence>
<feature type="transmembrane region" description="Helical" evidence="2">
    <location>
        <begin position="35"/>
        <end position="58"/>
    </location>
</feature>
<dbReference type="RefSeq" id="WP_167923126.1">
    <property type="nucleotide sequence ID" value="NZ_JAATVY010000001.1"/>
</dbReference>
<organism evidence="3 4">
    <name type="scientific">Planosporangium thailandense</name>
    <dbReference type="NCBI Taxonomy" id="765197"/>
    <lineage>
        <taxon>Bacteria</taxon>
        <taxon>Bacillati</taxon>
        <taxon>Actinomycetota</taxon>
        <taxon>Actinomycetes</taxon>
        <taxon>Micromonosporales</taxon>
        <taxon>Micromonosporaceae</taxon>
        <taxon>Planosporangium</taxon>
    </lineage>
</organism>
<feature type="transmembrane region" description="Helical" evidence="2">
    <location>
        <begin position="442"/>
        <end position="462"/>
    </location>
</feature>
<feature type="transmembrane region" description="Helical" evidence="2">
    <location>
        <begin position="274"/>
        <end position="291"/>
    </location>
</feature>
<feature type="compositionally biased region" description="Basic and acidic residues" evidence="1">
    <location>
        <begin position="526"/>
        <end position="538"/>
    </location>
</feature>
<keyword evidence="2" id="KW-1133">Transmembrane helix</keyword>
<evidence type="ECO:0008006" key="5">
    <source>
        <dbReference type="Google" id="ProtNLM"/>
    </source>
</evidence>
<keyword evidence="4" id="KW-1185">Reference proteome</keyword>
<protein>
    <recommendedName>
        <fullName evidence="5">Glycosyltransferase RgtA/B/C/D-like domain-containing protein</fullName>
    </recommendedName>
</protein>
<evidence type="ECO:0000256" key="2">
    <source>
        <dbReference type="SAM" id="Phobius"/>
    </source>
</evidence>
<feature type="transmembrane region" description="Helical" evidence="2">
    <location>
        <begin position="6"/>
        <end position="23"/>
    </location>
</feature>
<keyword evidence="2" id="KW-0472">Membrane</keyword>
<feature type="transmembrane region" description="Helical" evidence="2">
    <location>
        <begin position="187"/>
        <end position="205"/>
    </location>
</feature>
<sequence length="717" mass="75817">MNPLLFPLVLLPAGTIVLLGYAVRPRTRVVAPGRLTLVRTAVLAGGYTVGSVEALSALHRLTTAGVASAWVLALLLTGLAAGWRRRGDRPGGGEPRTPLGDRWRGLTRAERWVAIAVGCLLLGELALALVSPPNTFDAQTYHLPKIEHWVADQDVAFYPVRIHRQVTYAPGAEYVLLHLRLLTGGDALYGLLQWSAGVIAVLAVTRLTAQLGGGRRAQLLAAFVLASTPALVLEASSTQTDLVVAGWVACLATLALDGVGGHPAKAAKAAPTRLAGPATVVLLGVATGLIALTKQTGLFAAAPLLLWWGLAGLRRGADAGRWGRAVAGLAAATLVILALTTAITGSYVWRVYTEFGNPLGPDYLRTSITMQRHDPAAVVVNGLRQAQTLLDTPVPVVSRATAAGVEAVSRRLGVNPSDPAITFDDTQFPVAAWYPSEDKAAYPVQALIMMVGVAVCLVRPALGGVRAAAGRRRAYALVVLAGLALHASMLKWQPWGNRLFLYLVVLAAPPAGLMLAAVLKAAGERQAHTPERQAHTAERQANTPERQEHTPVRRPRARAALAGFVTAVLVVGGVAGGLSVAYGWPRRLVGSQSVFALDRWHARFVTRPAWADEYTAVAAVVRASGARNVGIIQQNDTWEYPWWLLLPGRKLIALTSMLPHHPPSYSRLDAVVCAGSEAACRNAAPAGWQVHMDGEVGWALPPGRVPPTASASAAPNR</sequence>
<keyword evidence="2" id="KW-0812">Transmembrane</keyword>
<feature type="region of interest" description="Disordered" evidence="1">
    <location>
        <begin position="526"/>
        <end position="554"/>
    </location>
</feature>
<evidence type="ECO:0000313" key="3">
    <source>
        <dbReference type="EMBL" id="NJC68222.1"/>
    </source>
</evidence>
<accession>A0ABX0XQG2</accession>
<feature type="transmembrane region" description="Helical" evidence="2">
    <location>
        <begin position="64"/>
        <end position="83"/>
    </location>
</feature>
<dbReference type="Proteomes" id="UP000722989">
    <property type="component" value="Unassembled WGS sequence"/>
</dbReference>
<feature type="transmembrane region" description="Helical" evidence="2">
    <location>
        <begin position="325"/>
        <end position="349"/>
    </location>
</feature>
<name>A0ABX0XQG2_9ACTN</name>
<feature type="transmembrane region" description="Helical" evidence="2">
    <location>
        <begin position="499"/>
        <end position="519"/>
    </location>
</feature>